<gene>
    <name evidence="2" type="ORF">V6N11_065900</name>
</gene>
<dbReference type="EMBL" id="JBBPBN010000059">
    <property type="protein sequence ID" value="KAK8988306.1"/>
    <property type="molecule type" value="Genomic_DNA"/>
</dbReference>
<reference evidence="2 3" key="1">
    <citation type="journal article" date="2024" name="G3 (Bethesda)">
        <title>Genome assembly of Hibiscus sabdariffa L. provides insights into metabolisms of medicinal natural products.</title>
        <authorList>
            <person name="Kim T."/>
        </authorList>
    </citation>
    <scope>NUCLEOTIDE SEQUENCE [LARGE SCALE GENOMIC DNA]</scope>
    <source>
        <strain evidence="2">TK-2024</strain>
        <tissue evidence="2">Old leaves</tissue>
    </source>
</reference>
<evidence type="ECO:0000313" key="2">
    <source>
        <dbReference type="EMBL" id="KAK8988306.1"/>
    </source>
</evidence>
<accession>A0ABR2PJ39</accession>
<evidence type="ECO:0000256" key="1">
    <source>
        <dbReference type="SAM" id="MobiDB-lite"/>
    </source>
</evidence>
<sequence length="305" mass="34050">MTNAGIIGGTKGMGNGKATGGSRYAILADETGIEAGGDETEIQAEVNLLTSSLHPVHAEGSVVSVSEEAGNNEARRKSSSGLSDSTKTRIRVGKDLRKTGHSGSGGQDKLPMVAVQGKIVHGNTVLNPEKHTMVEVVDVERVPSARDISRSVNSRLWRGLSWVWEEVLEYISWWIRDDISTDFWYDSWLGHENLLVSENSYMVTVTGNWDWERLQGLLPQHFLDQIRSEMPPNLHDHLRESSASPNNPYWKRIWRFQVPQRIQGVQRCADRLDALGRVQAIESMDFDDIPVELLVLLQKEAPSLD</sequence>
<proteinExistence type="predicted"/>
<protein>
    <submittedName>
        <fullName evidence="2">Uncharacterized protein</fullName>
    </submittedName>
</protein>
<name>A0ABR2PJ39_9ROSI</name>
<evidence type="ECO:0000313" key="3">
    <source>
        <dbReference type="Proteomes" id="UP001396334"/>
    </source>
</evidence>
<feature type="region of interest" description="Disordered" evidence="1">
    <location>
        <begin position="63"/>
        <end position="108"/>
    </location>
</feature>
<keyword evidence="3" id="KW-1185">Reference proteome</keyword>
<dbReference type="Proteomes" id="UP001396334">
    <property type="component" value="Unassembled WGS sequence"/>
</dbReference>
<organism evidence="2 3">
    <name type="scientific">Hibiscus sabdariffa</name>
    <name type="common">roselle</name>
    <dbReference type="NCBI Taxonomy" id="183260"/>
    <lineage>
        <taxon>Eukaryota</taxon>
        <taxon>Viridiplantae</taxon>
        <taxon>Streptophyta</taxon>
        <taxon>Embryophyta</taxon>
        <taxon>Tracheophyta</taxon>
        <taxon>Spermatophyta</taxon>
        <taxon>Magnoliopsida</taxon>
        <taxon>eudicotyledons</taxon>
        <taxon>Gunneridae</taxon>
        <taxon>Pentapetalae</taxon>
        <taxon>rosids</taxon>
        <taxon>malvids</taxon>
        <taxon>Malvales</taxon>
        <taxon>Malvaceae</taxon>
        <taxon>Malvoideae</taxon>
        <taxon>Hibiscus</taxon>
    </lineage>
</organism>
<comment type="caution">
    <text evidence="2">The sequence shown here is derived from an EMBL/GenBank/DDBJ whole genome shotgun (WGS) entry which is preliminary data.</text>
</comment>